<feature type="compositionally biased region" description="Basic and acidic residues" evidence="1">
    <location>
        <begin position="509"/>
        <end position="525"/>
    </location>
</feature>
<dbReference type="InParanoid" id="A0A5E4FSX6"/>
<feature type="compositionally biased region" description="Polar residues" evidence="1">
    <location>
        <begin position="944"/>
        <end position="960"/>
    </location>
</feature>
<evidence type="ECO:0000313" key="2">
    <source>
        <dbReference type="EMBL" id="VVA30470.1"/>
    </source>
</evidence>
<feature type="region of interest" description="Disordered" evidence="1">
    <location>
        <begin position="1"/>
        <end position="168"/>
    </location>
</feature>
<feature type="compositionally biased region" description="Low complexity" evidence="1">
    <location>
        <begin position="1506"/>
        <end position="1527"/>
    </location>
</feature>
<dbReference type="FunCoup" id="A0A5E4FSX6">
    <property type="interactions" value="2127"/>
</dbReference>
<feature type="region of interest" description="Disordered" evidence="1">
    <location>
        <begin position="1429"/>
        <end position="1458"/>
    </location>
</feature>
<feature type="compositionally biased region" description="Low complexity" evidence="1">
    <location>
        <begin position="1021"/>
        <end position="1030"/>
    </location>
</feature>
<feature type="compositionally biased region" description="Polar residues" evidence="1">
    <location>
        <begin position="1353"/>
        <end position="1377"/>
    </location>
</feature>
<dbReference type="Proteomes" id="UP000327085">
    <property type="component" value="Chromosome 5"/>
</dbReference>
<feature type="compositionally biased region" description="Polar residues" evidence="1">
    <location>
        <begin position="661"/>
        <end position="682"/>
    </location>
</feature>
<feature type="compositionally biased region" description="Basic residues" evidence="1">
    <location>
        <begin position="1341"/>
        <end position="1351"/>
    </location>
</feature>
<feature type="compositionally biased region" description="Basic and acidic residues" evidence="1">
    <location>
        <begin position="1673"/>
        <end position="1694"/>
    </location>
</feature>
<dbReference type="GO" id="GO:0040029">
    <property type="term" value="P:epigenetic regulation of gene expression"/>
    <property type="evidence" value="ECO:0007669"/>
    <property type="project" value="TreeGrafter"/>
</dbReference>
<dbReference type="OMA" id="QHDGWEG"/>
<feature type="region of interest" description="Disordered" evidence="1">
    <location>
        <begin position="651"/>
        <end position="697"/>
    </location>
</feature>
<feature type="compositionally biased region" description="Low complexity" evidence="1">
    <location>
        <begin position="1089"/>
        <end position="1101"/>
    </location>
</feature>
<feature type="region of interest" description="Disordered" evidence="1">
    <location>
        <begin position="419"/>
        <end position="444"/>
    </location>
</feature>
<protein>
    <submittedName>
        <fullName evidence="2">PREDICTED: MODIFIER OF SNC1 1</fullName>
    </submittedName>
</protein>
<gene>
    <name evidence="2" type="ORF">ALMOND_2B004312</name>
</gene>
<feature type="compositionally biased region" description="Basic and acidic residues" evidence="1">
    <location>
        <begin position="762"/>
        <end position="773"/>
    </location>
</feature>
<feature type="compositionally biased region" description="Basic and acidic residues" evidence="1">
    <location>
        <begin position="1544"/>
        <end position="1573"/>
    </location>
</feature>
<feature type="compositionally biased region" description="Polar residues" evidence="1">
    <location>
        <begin position="109"/>
        <end position="138"/>
    </location>
</feature>
<feature type="compositionally biased region" description="Low complexity" evidence="1">
    <location>
        <begin position="57"/>
        <end position="96"/>
    </location>
</feature>
<name>A0A5E4FSX6_PRUDU</name>
<dbReference type="PANTHER" id="PTHR34805">
    <property type="entry name" value="PROTEIN MODIFIER OF SNC1 1"/>
    <property type="match status" value="1"/>
</dbReference>
<sequence>MTSSMLLGDRRLASSSRRGPMTVLGKVPKPVNLPSQRLENHGRDPNVEIVPKGTLGWGSRSSSASNAWGSPSLSPKADGGTSPSHLSGHLSSGSGTRPSTAGSEKAHEPSSNAWGPNSRPSSASGALTSNQTSLTSLRPRSAETRPGSSQLSRFAEHSEHPVAWSAPGTAEKLGVLSAKNDGFSLSSGDFPTLGSEKDNPGNNAKSQDHSSYCRPGSSSGDRVAKETTGTSLVGDVSTNANVKSGTANSWKRENPSYSGDGGRPGMEKWQGNPHPYPSANVPPPHYDGWHGGPVTNPQGGVWYRGPPGATPYGTPVPPGGFPMEPFPYYPPQIPPAALANAQPVPPPGTGPRGHHPKNGDMYRAHMQDAYIRPGMPIRPGFYPGPVPYEGYYPSPMGYCNPNERDVPFVGMAAGPPVYNRYPSQSAHEPGNSHGRPSGYGPTNQAVMSEQLESGHPHESRGPYKVLLKQHDSWDRRNEEQRNEGAVLSHASSLEREDQPRTLASENDWISDHRKGGERDQRKALGEETASQNFDNRGACSVPMKVAPESLGNIKADDVISVKTLGTEASGTAEVGQPLLAAAKDSSLIQKIEGLNAKARVSDGRNDTASVSSREEQKNRFQVNAKANHSVNERGSSFVNPERSHVTEIVNPSHEVGFSAGDKNQVTAGSGISISRRSNQGMHSRSDHRGRGRLNNQEGEGWWKKSLVSEPTTVVSSAHLETPNVHLQDHLVTMEATEKSGSYPQGRHEEESATPLLDPNDSEAQRAKMRELAKQRTKQLQEEEEERTRRQMAKAFAKLEELNRRTQVVEGSNEKFAKLNEKYEEEEERTREQTAKALAKLEELNRCTQVVEGSNEKFAKLNEKYEEEEERTREQTAKALAKLEELNRCTQVVEGSNEKFAKLNEKYEEEEERTRGQTAKAHAKLEELNKYTQVVEGSNEKFESRSSGAIQNKQEESQTSVEPLVPGRKSASGSNLNAVAEINESSSGKVEKSTVPSSGLLLETPKSAYKEPVEMHDQSAIVANAVHHNNAPQAHDINISRQKQAPKQRQNNQLEKKSTGKFTSMSTAEGQTDTVVNVSASLGVIGSETALSSESSLTANSSAILESSSYPRKKHNRNGKNKHKTENTSTVAVLPSSVSKETNIANATFESGRPKLSELEVDPNSVHLQAIPRDAHQSSEQHSSLSNDESQGRVNSQWKSQHPRRGSRNAQAIKHSEKFHSTDAVVWAPVRSQNKADVNDEAIPKNEVEAVNAVKTDNKVQSNSKNKRAEMERYVPKPVAKEMAHQGGTQPPVTSLINQTAVNETIERADSASQGAESSQPTTITVGKVGIPIDSWNGSSRQTKHGKAHGSWRQRGSTESTTTQGLQDGPSYTSNVSQSDKKSIQYHQPQKPDVGSMVEQPKSSDGYSDGWNMPNEPDVVAPVSVSIAKDQGVKGRGKQHPFKGHKAMGNHHDLDQKKTSRGVADKINNQSSVSEMGQDLPAASKENRAVGERAMPHWQPKSQALSANNQRGNRANGGQNVGVEVGQTVKKETSPRGGVPLQPTPDKDTTEYVAQQRHDQLISERNNEEEGLNKRERKAIRGRPHSPNLGPVRPVELAPTGMDARQEQHYHTGFRKNGNQNNRFGRGQESRGDWNYSGHDSRQHNPPANRERPRHSSHFEYQPVGPYNNNTKLDNSEGPRDGSHSAGGRVKERGQSHPRRGGGNFHGRQSGAVRVDADME</sequence>
<evidence type="ECO:0000256" key="1">
    <source>
        <dbReference type="SAM" id="MobiDB-lite"/>
    </source>
</evidence>
<feature type="region of interest" description="Disordered" evidence="1">
    <location>
        <begin position="1089"/>
        <end position="1131"/>
    </location>
</feature>
<evidence type="ECO:0000313" key="3">
    <source>
        <dbReference type="Proteomes" id="UP000327085"/>
    </source>
</evidence>
<feature type="compositionally biased region" description="Polar residues" evidence="1">
    <location>
        <begin position="1059"/>
        <end position="1070"/>
    </location>
</feature>
<accession>A0A5E4FSX6</accession>
<feature type="region of interest" description="Disordered" evidence="1">
    <location>
        <begin position="1302"/>
        <end position="1417"/>
    </location>
</feature>
<organism evidence="2 3">
    <name type="scientific">Prunus dulcis</name>
    <name type="common">Almond</name>
    <name type="synonym">Amygdalus dulcis</name>
    <dbReference type="NCBI Taxonomy" id="3755"/>
    <lineage>
        <taxon>Eukaryota</taxon>
        <taxon>Viridiplantae</taxon>
        <taxon>Streptophyta</taxon>
        <taxon>Embryophyta</taxon>
        <taxon>Tracheophyta</taxon>
        <taxon>Spermatophyta</taxon>
        <taxon>Magnoliopsida</taxon>
        <taxon>eudicotyledons</taxon>
        <taxon>Gunneridae</taxon>
        <taxon>Pentapetalae</taxon>
        <taxon>rosids</taxon>
        <taxon>fabids</taxon>
        <taxon>Rosales</taxon>
        <taxon>Rosaceae</taxon>
        <taxon>Amygdaloideae</taxon>
        <taxon>Amygdaleae</taxon>
        <taxon>Prunus</taxon>
    </lineage>
</organism>
<feature type="compositionally biased region" description="Polar residues" evidence="1">
    <location>
        <begin position="227"/>
        <end position="249"/>
    </location>
</feature>
<reference evidence="3" key="1">
    <citation type="journal article" date="2020" name="Plant J.">
        <title>Transposons played a major role in the diversification between the closely related almond and peach genomes: results from the almond genome sequence.</title>
        <authorList>
            <person name="Alioto T."/>
            <person name="Alexiou K.G."/>
            <person name="Bardil A."/>
            <person name="Barteri F."/>
            <person name="Castanera R."/>
            <person name="Cruz F."/>
            <person name="Dhingra A."/>
            <person name="Duval H."/>
            <person name="Fernandez I Marti A."/>
            <person name="Frias L."/>
            <person name="Galan B."/>
            <person name="Garcia J.L."/>
            <person name="Howad W."/>
            <person name="Gomez-Garrido J."/>
            <person name="Gut M."/>
            <person name="Julca I."/>
            <person name="Morata J."/>
            <person name="Puigdomenech P."/>
            <person name="Ribeca P."/>
            <person name="Rubio Cabetas M.J."/>
            <person name="Vlasova A."/>
            <person name="Wirthensohn M."/>
            <person name="Garcia-Mas J."/>
            <person name="Gabaldon T."/>
            <person name="Casacuberta J.M."/>
            <person name="Arus P."/>
        </authorList>
    </citation>
    <scope>NUCLEOTIDE SEQUENCE [LARGE SCALE GENOMIC DNA]</scope>
    <source>
        <strain evidence="3">cv. Texas</strain>
    </source>
</reference>
<feature type="compositionally biased region" description="Basic residues" evidence="1">
    <location>
        <begin position="1434"/>
        <end position="1448"/>
    </location>
</feature>
<feature type="compositionally biased region" description="Polar residues" evidence="1">
    <location>
        <begin position="1179"/>
        <end position="1199"/>
    </location>
</feature>
<proteinExistence type="predicted"/>
<feature type="region of interest" description="Disordered" evidence="1">
    <location>
        <begin position="187"/>
        <end position="281"/>
    </location>
</feature>
<feature type="compositionally biased region" description="Basic residues" evidence="1">
    <location>
        <begin position="1574"/>
        <end position="1583"/>
    </location>
</feature>
<feature type="compositionally biased region" description="Low complexity" evidence="1">
    <location>
        <begin position="1614"/>
        <end position="1624"/>
    </location>
</feature>
<dbReference type="PANTHER" id="PTHR34805:SF1">
    <property type="entry name" value="PROTEIN MODIFIER OF SNC1 1"/>
    <property type="match status" value="1"/>
</dbReference>
<dbReference type="Gramene" id="VVA30470">
    <property type="protein sequence ID" value="VVA30470"/>
    <property type="gene ID" value="Prudul26B004312"/>
</dbReference>
<feature type="region of interest" description="Disordered" evidence="1">
    <location>
        <begin position="903"/>
        <end position="1070"/>
    </location>
</feature>
<feature type="region of interest" description="Disordered" evidence="1">
    <location>
        <begin position="1148"/>
        <end position="1219"/>
    </location>
</feature>
<dbReference type="EMBL" id="CABIKO010000191">
    <property type="protein sequence ID" value="VVA30470.1"/>
    <property type="molecule type" value="Genomic_DNA"/>
</dbReference>
<feature type="compositionally biased region" description="Basic residues" evidence="1">
    <location>
        <begin position="1110"/>
        <end position="1122"/>
    </location>
</feature>
<feature type="compositionally biased region" description="Basic and acidic residues" evidence="1">
    <location>
        <begin position="1007"/>
        <end position="1016"/>
    </location>
</feature>
<dbReference type="InterPro" id="IPR038808">
    <property type="entry name" value="MOS1-like"/>
</dbReference>
<feature type="compositionally biased region" description="Polar residues" evidence="1">
    <location>
        <begin position="1310"/>
        <end position="1324"/>
    </location>
</feature>
<feature type="compositionally biased region" description="Polar residues" evidence="1">
    <location>
        <begin position="1038"/>
        <end position="1052"/>
    </location>
</feature>
<feature type="region of interest" description="Disordered" evidence="1">
    <location>
        <begin position="1252"/>
        <end position="1272"/>
    </location>
</feature>
<feature type="region of interest" description="Disordered" evidence="1">
    <location>
        <begin position="737"/>
        <end position="790"/>
    </location>
</feature>
<feature type="compositionally biased region" description="Polar residues" evidence="1">
    <location>
        <begin position="970"/>
        <end position="987"/>
    </location>
</feature>
<feature type="region of interest" description="Disordered" evidence="1">
    <location>
        <begin position="1493"/>
        <end position="1719"/>
    </location>
</feature>
<feature type="region of interest" description="Disordered" evidence="1">
    <location>
        <begin position="474"/>
        <end position="539"/>
    </location>
</feature>